<gene>
    <name evidence="1" type="ORF">A2215_02690</name>
</gene>
<dbReference type="EMBL" id="MEZY01000010">
    <property type="protein sequence ID" value="OGD65534.1"/>
    <property type="molecule type" value="Genomic_DNA"/>
</dbReference>
<comment type="caution">
    <text evidence="1">The sequence shown here is derived from an EMBL/GenBank/DDBJ whole genome shotgun (WGS) entry which is preliminary data.</text>
</comment>
<proteinExistence type="predicted"/>
<organism evidence="1 2">
    <name type="scientific">Candidatus Berkelbacteria bacterium RIFOXYA2_FULL_43_10</name>
    <dbReference type="NCBI Taxonomy" id="1797472"/>
    <lineage>
        <taxon>Bacteria</taxon>
        <taxon>Candidatus Berkelbacteria</taxon>
    </lineage>
</organism>
<dbReference type="Proteomes" id="UP000178583">
    <property type="component" value="Unassembled WGS sequence"/>
</dbReference>
<evidence type="ECO:0000313" key="1">
    <source>
        <dbReference type="EMBL" id="OGD65534.1"/>
    </source>
</evidence>
<accession>A0A1F5EEA7</accession>
<dbReference type="AlphaFoldDB" id="A0A1F5EEA7"/>
<reference evidence="1 2" key="1">
    <citation type="journal article" date="2016" name="Nat. Commun.">
        <title>Thousands of microbial genomes shed light on interconnected biogeochemical processes in an aquifer system.</title>
        <authorList>
            <person name="Anantharaman K."/>
            <person name="Brown C.T."/>
            <person name="Hug L.A."/>
            <person name="Sharon I."/>
            <person name="Castelle C.J."/>
            <person name="Probst A.J."/>
            <person name="Thomas B.C."/>
            <person name="Singh A."/>
            <person name="Wilkins M.J."/>
            <person name="Karaoz U."/>
            <person name="Brodie E.L."/>
            <person name="Williams K.H."/>
            <person name="Hubbard S.S."/>
            <person name="Banfield J.F."/>
        </authorList>
    </citation>
    <scope>NUCLEOTIDE SEQUENCE [LARGE SCALE GENOMIC DNA]</scope>
</reference>
<dbReference type="STRING" id="1797472.A2215_02690"/>
<sequence length="135" mass="15095">MAPKARRKARPITAFEGQFKEAVRSLDGDPAGCEVLEVAAKDVKVMAQFQWIDGLDEDSVIVVTWLPRRARSKRLAGILNVKLASCAQELTRRTRPTNRSEVTAMATQLVETDEQVAGRWRPPLRRTGHSHCGCR</sequence>
<name>A0A1F5EEA7_9BACT</name>
<evidence type="ECO:0000313" key="2">
    <source>
        <dbReference type="Proteomes" id="UP000178583"/>
    </source>
</evidence>
<protein>
    <submittedName>
        <fullName evidence="1">Uncharacterized protein</fullName>
    </submittedName>
</protein>